<dbReference type="Proteomes" id="UP001652700">
    <property type="component" value="Unplaced"/>
</dbReference>
<dbReference type="Pfam" id="PF07898">
    <property type="entry name" value="DUF1676"/>
    <property type="match status" value="1"/>
</dbReference>
<organism evidence="2 3">
    <name type="scientific">Diabrotica virgifera virgifera</name>
    <name type="common">western corn rootworm</name>
    <dbReference type="NCBI Taxonomy" id="50390"/>
    <lineage>
        <taxon>Eukaryota</taxon>
        <taxon>Metazoa</taxon>
        <taxon>Ecdysozoa</taxon>
        <taxon>Arthropoda</taxon>
        <taxon>Hexapoda</taxon>
        <taxon>Insecta</taxon>
        <taxon>Pterygota</taxon>
        <taxon>Neoptera</taxon>
        <taxon>Endopterygota</taxon>
        <taxon>Coleoptera</taxon>
        <taxon>Polyphaga</taxon>
        <taxon>Cucujiformia</taxon>
        <taxon>Chrysomeloidea</taxon>
        <taxon>Chrysomelidae</taxon>
        <taxon>Galerucinae</taxon>
        <taxon>Diabroticina</taxon>
        <taxon>Diabroticites</taxon>
        <taxon>Diabrotica</taxon>
    </lineage>
</organism>
<dbReference type="GeneID" id="114324592"/>
<sequence length="455" mass="51374">MRNFSLILSQKLNLVYDDASLEADFEEIRYYHADMEEEMKKSISEVLDVSQRVPHFITFSEAATNENARDEIEIAEGHITPVTKEDEKTFNDSSITVQEVKEPETETKLEIEVKAHGLNRVAETKRLQFPLVNELIKNGKRFHKDPLRVQLFRYRFPNTPLLPELVLTLWGTWLDAALYYTEYFEDFKSFVLELTDSASKSIKDCQDVLGETELQNNLAQNDSIEETNNGNDQNESWTKVFNCGTETLLQIIDTANDIKKVDIIPGISLVSNVGNARTAKDLVYPYNYTNLPTDPSERKKELTDLLIKAIQRLLSTKILQLRLPNYTTTNVSQSLEEARAKMKRMSYPSWMLGVGTMALTLTPLLLGGLTLLSVKALVVAKIALFIVLVVQFFSSGMQIPTPTAYIPTYFSYGHGHSSLPYPYIPTTNQGGGGVNSLGGWNSNGGWSQDKSYNLR</sequence>
<accession>A0ABM5KFV3</accession>
<feature type="transmembrane region" description="Helical" evidence="1">
    <location>
        <begin position="372"/>
        <end position="393"/>
    </location>
</feature>
<protein>
    <submittedName>
        <fullName evidence="2">Uncharacterized protein</fullName>
    </submittedName>
</protein>
<keyword evidence="3" id="KW-1185">Reference proteome</keyword>
<keyword evidence="1" id="KW-1133">Transmembrane helix</keyword>
<evidence type="ECO:0000313" key="2">
    <source>
        <dbReference type="EnsemblMetazoa" id="XP_050509081.1"/>
    </source>
</evidence>
<feature type="transmembrane region" description="Helical" evidence="1">
    <location>
        <begin position="347"/>
        <end position="366"/>
    </location>
</feature>
<name>A0ABM5KFV3_DIAVI</name>
<evidence type="ECO:0000313" key="3">
    <source>
        <dbReference type="Proteomes" id="UP001652700"/>
    </source>
</evidence>
<keyword evidence="1" id="KW-0812">Transmembrane</keyword>
<dbReference type="RefSeq" id="XP_050509081.1">
    <property type="nucleotide sequence ID" value="XM_050653124.1"/>
</dbReference>
<dbReference type="EnsemblMetazoa" id="XM_050653124.1">
    <property type="protein sequence ID" value="XP_050509081.1"/>
    <property type="gene ID" value="LOC114324592"/>
</dbReference>
<dbReference type="PANTHER" id="PTHR21879:SF17">
    <property type="entry name" value="LD24139P"/>
    <property type="match status" value="1"/>
</dbReference>
<keyword evidence="1" id="KW-0472">Membrane</keyword>
<proteinExistence type="predicted"/>
<evidence type="ECO:0000256" key="1">
    <source>
        <dbReference type="SAM" id="Phobius"/>
    </source>
</evidence>
<dbReference type="PANTHER" id="PTHR21879">
    <property type="entry name" value="FI03362P-RELATED-RELATED"/>
    <property type="match status" value="1"/>
</dbReference>
<dbReference type="InterPro" id="IPR012464">
    <property type="entry name" value="DUF1676"/>
</dbReference>
<reference evidence="2" key="1">
    <citation type="submission" date="2025-05" db="UniProtKB">
        <authorList>
            <consortium name="EnsemblMetazoa"/>
        </authorList>
    </citation>
    <scope>IDENTIFICATION</scope>
</reference>